<comment type="caution">
    <text evidence="1">The sequence shown here is derived from an EMBL/GenBank/DDBJ whole genome shotgun (WGS) entry which is preliminary data.</text>
</comment>
<evidence type="ECO:0000313" key="2">
    <source>
        <dbReference type="Proteomes" id="UP001622950"/>
    </source>
</evidence>
<sequence length="460" mass="50874">MTTEKIHASILSGQLDPIFGANGLAVLRSPNPDFPNWSSRVVAVGPDNMIYIAGVLYDDVNGMLFALTRLNEAGSVDTSFGKQGFFYDFFYGSANSSFYAEQIAFVNGRILLTGTLFYRVGGVSARDKAAVRFLPNGTIDKEFGKEGKVIIPAPNTTADLHAVSAYNEKCLEIEKSRCVSSDSLNKLAPYARETSPITDDRIILLHESGTFASIDAWIICLTPSGELDLSFNESGFVRVRHDIFNFLQLSSLIVDDAGNYISAGHVKTGYSNPPEAVVLVKHSKDGKLDKSFQRDGFLVMEDEDPLYYWEVANIVKQPNNRILCTGSRHSRHDTSISGLLISLEADGSKNIQFNGGKPVFTNVHSFRTHWYTADFLSDGSFLTTGTLESYFPDSRYAIARFHYNGSHDKDYNNGVGWLDYKEALNLAVHSSDIKDNKAFFAVEFREGNVIHRAVAKGLMP</sequence>
<accession>A0ACC7MY41</accession>
<keyword evidence="2" id="KW-1185">Reference proteome</keyword>
<name>A0ACC7MY41_9PSED</name>
<dbReference type="Proteomes" id="UP001622950">
    <property type="component" value="Unassembled WGS sequence"/>
</dbReference>
<dbReference type="EMBL" id="JBJHQE010000034">
    <property type="protein sequence ID" value="MFK9082638.1"/>
    <property type="molecule type" value="Genomic_DNA"/>
</dbReference>
<evidence type="ECO:0000313" key="1">
    <source>
        <dbReference type="EMBL" id="MFK9082638.1"/>
    </source>
</evidence>
<reference evidence="1" key="1">
    <citation type="submission" date="2024-11" db="EMBL/GenBank/DDBJ databases">
        <authorList>
            <person name="Lucas J.A."/>
        </authorList>
    </citation>
    <scope>NUCLEOTIDE SEQUENCE</scope>
    <source>
        <strain evidence="1">Z 8.8</strain>
    </source>
</reference>
<gene>
    <name evidence="1" type="ORF">ACJEBM_18385</name>
</gene>
<organism evidence="1 2">
    <name type="scientific">Pseudomonas neuropathica</name>
    <dbReference type="NCBI Taxonomy" id="2730425"/>
    <lineage>
        <taxon>Bacteria</taxon>
        <taxon>Pseudomonadati</taxon>
        <taxon>Pseudomonadota</taxon>
        <taxon>Gammaproteobacteria</taxon>
        <taxon>Pseudomonadales</taxon>
        <taxon>Pseudomonadaceae</taxon>
        <taxon>Pseudomonas</taxon>
    </lineage>
</organism>
<protein>
    <submittedName>
        <fullName evidence="1">Uncharacterized protein</fullName>
    </submittedName>
</protein>
<proteinExistence type="predicted"/>